<accession>A0ACC4C0R9</accession>
<organism evidence="1 2">
    <name type="scientific">Populus alba</name>
    <name type="common">White poplar</name>
    <dbReference type="NCBI Taxonomy" id="43335"/>
    <lineage>
        <taxon>Eukaryota</taxon>
        <taxon>Viridiplantae</taxon>
        <taxon>Streptophyta</taxon>
        <taxon>Embryophyta</taxon>
        <taxon>Tracheophyta</taxon>
        <taxon>Spermatophyta</taxon>
        <taxon>Magnoliopsida</taxon>
        <taxon>eudicotyledons</taxon>
        <taxon>Gunneridae</taxon>
        <taxon>Pentapetalae</taxon>
        <taxon>rosids</taxon>
        <taxon>fabids</taxon>
        <taxon>Malpighiales</taxon>
        <taxon>Salicaceae</taxon>
        <taxon>Saliceae</taxon>
        <taxon>Populus</taxon>
    </lineage>
</organism>
<comment type="caution">
    <text evidence="1">The sequence shown here is derived from an EMBL/GenBank/DDBJ whole genome shotgun (WGS) entry which is preliminary data.</text>
</comment>
<dbReference type="Proteomes" id="UP000309997">
    <property type="component" value="Unassembled WGS sequence"/>
</dbReference>
<sequence length="216" mass="23603">MRGASILFLVGIHKSSASILMLPSLLWKVLYISKESVGRSVLDTALLGYESFCEIQVLGLQRGQRNYIKLLICSNFDVSSVVVDGLMHMPSKLSMSWKPEGPLGREFGNCWLSTIKLTDILVSNGLQKVCTEWDCVAFLLSLALGPEAKCSSQEHFMEGVVADSVLLFRLRGEKTKWKKLPIGCYLAGSEVGSSSGGSAKKSTIAKNIRLGLELLD</sequence>
<reference evidence="1 2" key="1">
    <citation type="journal article" date="2024" name="Plant Biotechnol. J.">
        <title>Genome and CRISPR/Cas9 system of a widespread forest tree (Populus alba) in the world.</title>
        <authorList>
            <person name="Liu Y.J."/>
            <person name="Jiang P.F."/>
            <person name="Han X.M."/>
            <person name="Li X.Y."/>
            <person name="Wang H.M."/>
            <person name="Wang Y.J."/>
            <person name="Wang X.X."/>
            <person name="Zeng Q.Y."/>
        </authorList>
    </citation>
    <scope>NUCLEOTIDE SEQUENCE [LARGE SCALE GENOMIC DNA]</scope>
    <source>
        <strain evidence="2">cv. PAL-ZL1</strain>
    </source>
</reference>
<evidence type="ECO:0000313" key="1">
    <source>
        <dbReference type="EMBL" id="KAL3585084.1"/>
    </source>
</evidence>
<dbReference type="EMBL" id="RCHU02000006">
    <property type="protein sequence ID" value="KAL3585084.1"/>
    <property type="molecule type" value="Genomic_DNA"/>
</dbReference>
<evidence type="ECO:0000313" key="2">
    <source>
        <dbReference type="Proteomes" id="UP000309997"/>
    </source>
</evidence>
<protein>
    <submittedName>
        <fullName evidence="1">Uncharacterized protein</fullName>
    </submittedName>
</protein>
<keyword evidence="2" id="KW-1185">Reference proteome</keyword>
<name>A0ACC4C0R9_POPAL</name>
<gene>
    <name evidence="1" type="ORF">D5086_011951</name>
</gene>
<proteinExistence type="predicted"/>